<evidence type="ECO:0008006" key="2">
    <source>
        <dbReference type="Google" id="ProtNLM"/>
    </source>
</evidence>
<evidence type="ECO:0000313" key="1">
    <source>
        <dbReference type="EMBL" id="GAI40103.1"/>
    </source>
</evidence>
<feature type="non-terminal residue" evidence="1">
    <location>
        <position position="1"/>
    </location>
</feature>
<dbReference type="AlphaFoldDB" id="X1N915"/>
<proteinExistence type="predicted"/>
<reference evidence="1" key="1">
    <citation type="journal article" date="2014" name="Front. Microbiol.">
        <title>High frequency of phylogenetically diverse reductive dehalogenase-homologous genes in deep subseafloor sedimentary metagenomes.</title>
        <authorList>
            <person name="Kawai M."/>
            <person name="Futagami T."/>
            <person name="Toyoda A."/>
            <person name="Takaki Y."/>
            <person name="Nishi S."/>
            <person name="Hori S."/>
            <person name="Arai W."/>
            <person name="Tsubouchi T."/>
            <person name="Morono Y."/>
            <person name="Uchiyama I."/>
            <person name="Ito T."/>
            <person name="Fujiyama A."/>
            <person name="Inagaki F."/>
            <person name="Takami H."/>
        </authorList>
    </citation>
    <scope>NUCLEOTIDE SEQUENCE</scope>
    <source>
        <strain evidence="1">Expedition CK06-06</strain>
    </source>
</reference>
<accession>X1N915</accession>
<organism evidence="1">
    <name type="scientific">marine sediment metagenome</name>
    <dbReference type="NCBI Taxonomy" id="412755"/>
    <lineage>
        <taxon>unclassified sequences</taxon>
        <taxon>metagenomes</taxon>
        <taxon>ecological metagenomes</taxon>
    </lineage>
</organism>
<dbReference type="EMBL" id="BARV01031655">
    <property type="protein sequence ID" value="GAI40103.1"/>
    <property type="molecule type" value="Genomic_DNA"/>
</dbReference>
<name>X1N915_9ZZZZ</name>
<comment type="caution">
    <text evidence="1">The sequence shown here is derived from an EMBL/GenBank/DDBJ whole genome shotgun (WGS) entry which is preliminary data.</text>
</comment>
<gene>
    <name evidence="1" type="ORF">S06H3_50053</name>
</gene>
<protein>
    <recommendedName>
        <fullName evidence="2">NTF2-like N-terminal transpeptidase domain-containing protein</fullName>
    </recommendedName>
</protein>
<sequence>KKKILLSVFVIFLVLALIGCAGVVPPPLHNAEEILRTVDNYLLALSNREFELAKTYCIPNGNAYQAVEGYQNAPYLASSTLIFTAYLNYVETNGNNSEVNINLTLTATVCFDEICSSANETLYNYSMYLTKISRTWKLK</sequence>